<feature type="compositionally biased region" description="Basic residues" evidence="1">
    <location>
        <begin position="1"/>
        <end position="10"/>
    </location>
</feature>
<dbReference type="EMBL" id="JAINUG010000186">
    <property type="protein sequence ID" value="KAJ8389139.1"/>
    <property type="molecule type" value="Genomic_DNA"/>
</dbReference>
<evidence type="ECO:0000256" key="1">
    <source>
        <dbReference type="SAM" id="MobiDB-lite"/>
    </source>
</evidence>
<organism evidence="2 3">
    <name type="scientific">Aldrovandia affinis</name>
    <dbReference type="NCBI Taxonomy" id="143900"/>
    <lineage>
        <taxon>Eukaryota</taxon>
        <taxon>Metazoa</taxon>
        <taxon>Chordata</taxon>
        <taxon>Craniata</taxon>
        <taxon>Vertebrata</taxon>
        <taxon>Euteleostomi</taxon>
        <taxon>Actinopterygii</taxon>
        <taxon>Neopterygii</taxon>
        <taxon>Teleostei</taxon>
        <taxon>Notacanthiformes</taxon>
        <taxon>Halosauridae</taxon>
        <taxon>Aldrovandia</taxon>
    </lineage>
</organism>
<feature type="compositionally biased region" description="Basic and acidic residues" evidence="1">
    <location>
        <begin position="103"/>
        <end position="114"/>
    </location>
</feature>
<feature type="region of interest" description="Disordered" evidence="1">
    <location>
        <begin position="99"/>
        <end position="124"/>
    </location>
</feature>
<dbReference type="AlphaFoldDB" id="A0AAD7RRP9"/>
<evidence type="ECO:0000313" key="3">
    <source>
        <dbReference type="Proteomes" id="UP001221898"/>
    </source>
</evidence>
<dbReference type="Proteomes" id="UP001221898">
    <property type="component" value="Unassembled WGS sequence"/>
</dbReference>
<proteinExistence type="predicted"/>
<comment type="caution">
    <text evidence="2">The sequence shown here is derived from an EMBL/GenBank/DDBJ whole genome shotgun (WGS) entry which is preliminary data.</text>
</comment>
<protein>
    <submittedName>
        <fullName evidence="2">Uncharacterized protein</fullName>
    </submittedName>
</protein>
<feature type="region of interest" description="Disordered" evidence="1">
    <location>
        <begin position="1"/>
        <end position="35"/>
    </location>
</feature>
<sequence>MDGNCRKKCVKSPYTSAPRERKRGQKQSRSLFPEPPFHVPVAVFICCSSGPSPLPVLVISPAEENAGISDVRQSCFNPISLANCWDGSHGAAWRWPRVSTEGGRADAERSEQTRRPTPWLTSTVASRSLVKRGNKVGYHRSQK</sequence>
<name>A0AAD7RRP9_9TELE</name>
<keyword evidence="3" id="KW-1185">Reference proteome</keyword>
<accession>A0AAD7RRP9</accession>
<evidence type="ECO:0000313" key="2">
    <source>
        <dbReference type="EMBL" id="KAJ8389139.1"/>
    </source>
</evidence>
<reference evidence="2" key="1">
    <citation type="journal article" date="2023" name="Science">
        <title>Genome structures resolve the early diversification of teleost fishes.</title>
        <authorList>
            <person name="Parey E."/>
            <person name="Louis A."/>
            <person name="Montfort J."/>
            <person name="Bouchez O."/>
            <person name="Roques C."/>
            <person name="Iampietro C."/>
            <person name="Lluch J."/>
            <person name="Castinel A."/>
            <person name="Donnadieu C."/>
            <person name="Desvignes T."/>
            <person name="Floi Bucao C."/>
            <person name="Jouanno E."/>
            <person name="Wen M."/>
            <person name="Mejri S."/>
            <person name="Dirks R."/>
            <person name="Jansen H."/>
            <person name="Henkel C."/>
            <person name="Chen W.J."/>
            <person name="Zahm M."/>
            <person name="Cabau C."/>
            <person name="Klopp C."/>
            <person name="Thompson A.W."/>
            <person name="Robinson-Rechavi M."/>
            <person name="Braasch I."/>
            <person name="Lecointre G."/>
            <person name="Bobe J."/>
            <person name="Postlethwait J.H."/>
            <person name="Berthelot C."/>
            <person name="Roest Crollius H."/>
            <person name="Guiguen Y."/>
        </authorList>
    </citation>
    <scope>NUCLEOTIDE SEQUENCE</scope>
    <source>
        <strain evidence="2">NC1722</strain>
    </source>
</reference>
<gene>
    <name evidence="2" type="ORF">AAFF_G00123450</name>
</gene>